<dbReference type="EMBL" id="CP091507">
    <property type="protein sequence ID" value="UOO78330.1"/>
    <property type="molecule type" value="Genomic_DNA"/>
</dbReference>
<dbReference type="Proteomes" id="UP000294721">
    <property type="component" value="Unassembled WGS sequence"/>
</dbReference>
<keyword evidence="4" id="KW-1185">Reference proteome</keyword>
<dbReference type="AlphaFoldDB" id="A0AAE9KFZ4"/>
<name>A0AAE9KFZ4_9NEIS</name>
<reference evidence="3" key="3">
    <citation type="journal article" date="2022" name="Res Sq">
        <title>Evolution of multicellular longitudinally dividing oral cavity symbionts (Neisseriaceae).</title>
        <authorList>
            <person name="Nyongesa S."/>
            <person name="Weber P."/>
            <person name="Bernet E."/>
            <person name="Pullido F."/>
            <person name="Nieckarz M."/>
            <person name="Delaby M."/>
            <person name="Nieves C."/>
            <person name="Viehboeck T."/>
            <person name="Krause N."/>
            <person name="Rivera-Millot A."/>
            <person name="Nakamura A."/>
            <person name="Vischer N."/>
            <person name="VanNieuwenhze M."/>
            <person name="Brun Y."/>
            <person name="Cava F."/>
            <person name="Bulgheresi S."/>
            <person name="Veyrier F."/>
        </authorList>
    </citation>
    <scope>NUCLEOTIDE SEQUENCE</scope>
    <source>
        <strain evidence="3">1258/02</strain>
    </source>
</reference>
<protein>
    <submittedName>
        <fullName evidence="3">Cytochrome b6</fullName>
    </submittedName>
</protein>
<organism evidence="3 5">
    <name type="scientific">Uruburuella suis</name>
    <dbReference type="NCBI Taxonomy" id="252130"/>
    <lineage>
        <taxon>Bacteria</taxon>
        <taxon>Pseudomonadati</taxon>
        <taxon>Pseudomonadota</taxon>
        <taxon>Betaproteobacteria</taxon>
        <taxon>Neisseriales</taxon>
        <taxon>Neisseriaceae</taxon>
        <taxon>Uruburuella</taxon>
    </lineage>
</organism>
<proteinExistence type="predicted"/>
<dbReference type="EMBL" id="SLXE01000024">
    <property type="protein sequence ID" value="TCP02403.1"/>
    <property type="molecule type" value="Genomic_DNA"/>
</dbReference>
<gene>
    <name evidence="2" type="ORF">EV680_12431</name>
    <name evidence="3" type="ORF">LVJ78_06220</name>
</gene>
<dbReference type="Proteomes" id="UP000829756">
    <property type="component" value="Chromosome"/>
</dbReference>
<accession>A0AAE9KFZ4</accession>
<reference evidence="3" key="2">
    <citation type="submission" date="2021-12" db="EMBL/GenBank/DDBJ databases">
        <authorList>
            <person name="Veyrier F.J."/>
        </authorList>
    </citation>
    <scope>NUCLEOTIDE SEQUENCE</scope>
    <source>
        <strain evidence="3">1258/02</strain>
    </source>
</reference>
<dbReference type="RefSeq" id="WP_132954399.1">
    <property type="nucleotide sequence ID" value="NZ_CALJUB010000030.1"/>
</dbReference>
<evidence type="ECO:0000313" key="2">
    <source>
        <dbReference type="EMBL" id="TCP02403.1"/>
    </source>
</evidence>
<dbReference type="KEGG" id="usu:LVJ78_06220"/>
<sequence length="77" mass="8603">MSANAKIKFATRMAFVFIALMMLAFVLFVLVMLLPWGLSGAQQVWAVRIILYVLVAFALLGGAFSVRVAWLRKRLGQ</sequence>
<evidence type="ECO:0000256" key="1">
    <source>
        <dbReference type="SAM" id="Phobius"/>
    </source>
</evidence>
<evidence type="ECO:0000313" key="4">
    <source>
        <dbReference type="Proteomes" id="UP000294721"/>
    </source>
</evidence>
<keyword evidence="1" id="KW-0812">Transmembrane</keyword>
<feature type="transmembrane region" description="Helical" evidence="1">
    <location>
        <begin position="12"/>
        <end position="37"/>
    </location>
</feature>
<keyword evidence="1" id="KW-0472">Membrane</keyword>
<keyword evidence="1" id="KW-1133">Transmembrane helix</keyword>
<evidence type="ECO:0000313" key="5">
    <source>
        <dbReference type="Proteomes" id="UP000829756"/>
    </source>
</evidence>
<feature type="transmembrane region" description="Helical" evidence="1">
    <location>
        <begin position="49"/>
        <end position="70"/>
    </location>
</feature>
<reference evidence="2 4" key="1">
    <citation type="submission" date="2019-03" db="EMBL/GenBank/DDBJ databases">
        <title>Genomic Encyclopedia of Type Strains, Phase IV (KMG-IV): sequencing the most valuable type-strain genomes for metagenomic binning, comparative biology and taxonomic classification.</title>
        <authorList>
            <person name="Goeker M."/>
        </authorList>
    </citation>
    <scope>NUCLEOTIDE SEQUENCE [LARGE SCALE GENOMIC DNA]</scope>
    <source>
        <strain evidence="2 4">DSM 17474</strain>
    </source>
</reference>
<evidence type="ECO:0000313" key="3">
    <source>
        <dbReference type="EMBL" id="UOO78330.1"/>
    </source>
</evidence>